<dbReference type="PROSITE" id="PS50846">
    <property type="entry name" value="HMA_2"/>
    <property type="match status" value="1"/>
</dbReference>
<reference evidence="3 4" key="1">
    <citation type="submission" date="2017-02" db="EMBL/GenBank/DDBJ databases">
        <authorList>
            <person name="Peterson S.W."/>
        </authorList>
    </citation>
    <scope>NUCLEOTIDE SEQUENCE [LARGE SCALE GENOMIC DNA]</scope>
    <source>
        <strain evidence="3 4">CIP104813</strain>
    </source>
</reference>
<accession>A0A1X6WXG6</accession>
<keyword evidence="1" id="KW-0479">Metal-binding</keyword>
<name>A0A1X6WXG6_9MICO</name>
<keyword evidence="4" id="KW-1185">Reference proteome</keyword>
<feature type="domain" description="HMA" evidence="2">
    <location>
        <begin position="6"/>
        <end position="74"/>
    </location>
</feature>
<dbReference type="InterPro" id="IPR006121">
    <property type="entry name" value="HMA_dom"/>
</dbReference>
<dbReference type="SUPFAM" id="SSF55008">
    <property type="entry name" value="HMA, heavy metal-associated domain"/>
    <property type="match status" value="1"/>
</dbReference>
<evidence type="ECO:0000259" key="2">
    <source>
        <dbReference type="PROSITE" id="PS50846"/>
    </source>
</evidence>
<dbReference type="OrthoDB" id="9813965at2"/>
<dbReference type="EMBL" id="FWFG01000048">
    <property type="protein sequence ID" value="SLM90352.1"/>
    <property type="molecule type" value="Genomic_DNA"/>
</dbReference>
<dbReference type="Pfam" id="PF00403">
    <property type="entry name" value="HMA"/>
    <property type="match status" value="1"/>
</dbReference>
<evidence type="ECO:0000313" key="4">
    <source>
        <dbReference type="Proteomes" id="UP000195981"/>
    </source>
</evidence>
<dbReference type="InterPro" id="IPR036163">
    <property type="entry name" value="HMA_dom_sf"/>
</dbReference>
<dbReference type="RefSeq" id="WP_087103167.1">
    <property type="nucleotide sequence ID" value="NZ_FWFG01000048.1"/>
</dbReference>
<dbReference type="AlphaFoldDB" id="A0A1X6WXG6"/>
<evidence type="ECO:0000313" key="3">
    <source>
        <dbReference type="EMBL" id="SLM90352.1"/>
    </source>
</evidence>
<gene>
    <name evidence="3" type="ORF">FM110_04770</name>
</gene>
<sequence>MTAQPTTTVHGLTGLTCGHCVNAVTEEVEAIDGVTSAQVELVVGGTSRLTVAAEGPVAREDLAAAITEAGESYALTDI</sequence>
<proteinExistence type="predicted"/>
<dbReference type="Gene3D" id="3.30.70.100">
    <property type="match status" value="1"/>
</dbReference>
<dbReference type="GO" id="GO:0046872">
    <property type="term" value="F:metal ion binding"/>
    <property type="evidence" value="ECO:0007669"/>
    <property type="project" value="UniProtKB-KW"/>
</dbReference>
<dbReference type="CDD" id="cd00371">
    <property type="entry name" value="HMA"/>
    <property type="match status" value="1"/>
</dbReference>
<organism evidence="3 4">
    <name type="scientific">Brachybacterium nesterenkovii</name>
    <dbReference type="NCBI Taxonomy" id="47847"/>
    <lineage>
        <taxon>Bacteria</taxon>
        <taxon>Bacillati</taxon>
        <taxon>Actinomycetota</taxon>
        <taxon>Actinomycetes</taxon>
        <taxon>Micrococcales</taxon>
        <taxon>Dermabacteraceae</taxon>
        <taxon>Brachybacterium</taxon>
    </lineage>
</organism>
<dbReference type="InterPro" id="IPR017969">
    <property type="entry name" value="Heavy-metal-associated_CS"/>
</dbReference>
<evidence type="ECO:0000256" key="1">
    <source>
        <dbReference type="ARBA" id="ARBA00022723"/>
    </source>
</evidence>
<dbReference type="Proteomes" id="UP000195981">
    <property type="component" value="Unassembled WGS sequence"/>
</dbReference>
<protein>
    <submittedName>
        <fullName evidence="3">Copper(I) chaperone CopZ</fullName>
    </submittedName>
</protein>
<dbReference type="PROSITE" id="PS01047">
    <property type="entry name" value="HMA_1"/>
    <property type="match status" value="1"/>
</dbReference>